<evidence type="ECO:0000313" key="4">
    <source>
        <dbReference type="Proteomes" id="UP000238762"/>
    </source>
</evidence>
<gene>
    <name evidence="3" type="ORF">C7B64_18165</name>
</gene>
<dbReference type="Gene3D" id="3.30.1360.200">
    <property type="match status" value="1"/>
</dbReference>
<dbReference type="Proteomes" id="UP000238762">
    <property type="component" value="Unassembled WGS sequence"/>
</dbReference>
<dbReference type="PROSITE" id="PS51257">
    <property type="entry name" value="PROKAR_LIPOPROTEIN"/>
    <property type="match status" value="1"/>
</dbReference>
<feature type="signal peptide" evidence="1">
    <location>
        <begin position="1"/>
        <end position="26"/>
    </location>
</feature>
<evidence type="ECO:0000256" key="1">
    <source>
        <dbReference type="SAM" id="SignalP"/>
    </source>
</evidence>
<dbReference type="InterPro" id="IPR054384">
    <property type="entry name" value="SecDF_P1_head"/>
</dbReference>
<dbReference type="EMBL" id="PVWJ01000106">
    <property type="protein sequence ID" value="PSB01452.1"/>
    <property type="molecule type" value="Genomic_DNA"/>
</dbReference>
<dbReference type="Pfam" id="PF22599">
    <property type="entry name" value="SecDF_P1_head"/>
    <property type="match status" value="1"/>
</dbReference>
<protein>
    <recommendedName>
        <fullName evidence="2">SecDF P1 head subdomain domain-containing protein</fullName>
    </recommendedName>
</protein>
<dbReference type="RefSeq" id="WP_106290065.1">
    <property type="nucleotide sequence ID" value="NZ_CAWNTC010000137.1"/>
</dbReference>
<dbReference type="AlphaFoldDB" id="A0A2T1BZN5"/>
<keyword evidence="4" id="KW-1185">Reference proteome</keyword>
<organism evidence="3 4">
    <name type="scientific">Merismopedia glauca CCAP 1448/3</name>
    <dbReference type="NCBI Taxonomy" id="1296344"/>
    <lineage>
        <taxon>Bacteria</taxon>
        <taxon>Bacillati</taxon>
        <taxon>Cyanobacteriota</taxon>
        <taxon>Cyanophyceae</taxon>
        <taxon>Synechococcales</taxon>
        <taxon>Merismopediaceae</taxon>
        <taxon>Merismopedia</taxon>
    </lineage>
</organism>
<reference evidence="3 4" key="1">
    <citation type="submission" date="2018-02" db="EMBL/GenBank/DDBJ databases">
        <authorList>
            <person name="Cohen D.B."/>
            <person name="Kent A.D."/>
        </authorList>
    </citation>
    <scope>NUCLEOTIDE SEQUENCE [LARGE SCALE GENOMIC DNA]</scope>
    <source>
        <strain evidence="3 4">CCAP 1448/3</strain>
    </source>
</reference>
<name>A0A2T1BZN5_9CYAN</name>
<evidence type="ECO:0000259" key="2">
    <source>
        <dbReference type="Pfam" id="PF22599"/>
    </source>
</evidence>
<sequence length="245" mass="26943">MLRHRKHNLFMVSLAIVLGLSACTPAQTLPANRVTPNDQTVTPESKAIVEFRVQKPGTESKFASQNQVLQQLLVEQKELEKKGDRNAIKKNQASIERINKEISSLFETAKLDDRDITQASPQAVDRSWQIAITFTEEGGQKFARMTKELAGTGRSLGIFHLGQLISSPVVSSQFYKTGITGGAAVIEGNFTAKEVRYLVDQLNHKASLTSVGKSQYLVSLGIEKAEKKDFAGAINNFDEAIRPLA</sequence>
<reference evidence="3 4" key="2">
    <citation type="submission" date="2018-03" db="EMBL/GenBank/DDBJ databases">
        <title>The ancient ancestry and fast evolution of plastids.</title>
        <authorList>
            <person name="Moore K.R."/>
            <person name="Magnabosco C."/>
            <person name="Momper L."/>
            <person name="Gold D.A."/>
            <person name="Bosak T."/>
            <person name="Fournier G.P."/>
        </authorList>
    </citation>
    <scope>NUCLEOTIDE SEQUENCE [LARGE SCALE GENOMIC DNA]</scope>
    <source>
        <strain evidence="3 4">CCAP 1448/3</strain>
    </source>
</reference>
<feature type="chain" id="PRO_5015455519" description="SecDF P1 head subdomain domain-containing protein" evidence="1">
    <location>
        <begin position="27"/>
        <end position="245"/>
    </location>
</feature>
<dbReference type="OrthoDB" id="574628at2"/>
<accession>A0A2T1BZN5</accession>
<evidence type="ECO:0000313" key="3">
    <source>
        <dbReference type="EMBL" id="PSB01452.1"/>
    </source>
</evidence>
<keyword evidence="1" id="KW-0732">Signal</keyword>
<comment type="caution">
    <text evidence="3">The sequence shown here is derived from an EMBL/GenBank/DDBJ whole genome shotgun (WGS) entry which is preliminary data.</text>
</comment>
<proteinExistence type="predicted"/>
<feature type="domain" description="SecDF P1 head subdomain" evidence="2">
    <location>
        <begin position="105"/>
        <end position="203"/>
    </location>
</feature>